<proteinExistence type="predicted"/>
<evidence type="ECO:0000256" key="1">
    <source>
        <dbReference type="SAM" id="MobiDB-lite"/>
    </source>
</evidence>
<evidence type="ECO:0000313" key="2">
    <source>
        <dbReference type="EMBL" id="KAF2501827.1"/>
    </source>
</evidence>
<dbReference type="OrthoDB" id="10539855at2759"/>
<name>A0A6A6REC7_9PEZI</name>
<feature type="region of interest" description="Disordered" evidence="1">
    <location>
        <begin position="115"/>
        <end position="168"/>
    </location>
</feature>
<reference evidence="2" key="1">
    <citation type="journal article" date="2020" name="Stud. Mycol.">
        <title>101 Dothideomycetes genomes: a test case for predicting lifestyles and emergence of pathogens.</title>
        <authorList>
            <person name="Haridas S."/>
            <person name="Albert R."/>
            <person name="Binder M."/>
            <person name="Bloem J."/>
            <person name="Labutti K."/>
            <person name="Salamov A."/>
            <person name="Andreopoulos B."/>
            <person name="Baker S."/>
            <person name="Barry K."/>
            <person name="Bills G."/>
            <person name="Bluhm B."/>
            <person name="Cannon C."/>
            <person name="Castanera R."/>
            <person name="Culley D."/>
            <person name="Daum C."/>
            <person name="Ezra D."/>
            <person name="Gonzalez J."/>
            <person name="Henrissat B."/>
            <person name="Kuo A."/>
            <person name="Liang C."/>
            <person name="Lipzen A."/>
            <person name="Lutzoni F."/>
            <person name="Magnuson J."/>
            <person name="Mondo S."/>
            <person name="Nolan M."/>
            <person name="Ohm R."/>
            <person name="Pangilinan J."/>
            <person name="Park H.-J."/>
            <person name="Ramirez L."/>
            <person name="Alfaro M."/>
            <person name="Sun H."/>
            <person name="Tritt A."/>
            <person name="Yoshinaga Y."/>
            <person name="Zwiers L.-H."/>
            <person name="Turgeon B."/>
            <person name="Goodwin S."/>
            <person name="Spatafora J."/>
            <person name="Crous P."/>
            <person name="Grigoriev I."/>
        </authorList>
    </citation>
    <scope>NUCLEOTIDE SEQUENCE</scope>
    <source>
        <strain evidence="2">CBS 269.34</strain>
    </source>
</reference>
<feature type="compositionally biased region" description="Low complexity" evidence="1">
    <location>
        <begin position="140"/>
        <end position="151"/>
    </location>
</feature>
<accession>A0A6A6REC7</accession>
<protein>
    <submittedName>
        <fullName evidence="2">Uncharacterized protein</fullName>
    </submittedName>
</protein>
<sequence length="318" mass="35070">MAESPKPTFPSMAIRGETADHYIVEREGSCLPTRLPKAACPKHLVDAWISGQADIVDDRDYTRALLNELEITYTGPSTRPHFAISKSHIANSYSLVPKPPKWGFPTDHPELFGYPRPIPPFLPRNRDRNREARSTDKDTTASPLAPALTTANSATERSAEAEPEYPWSLAHSRLHTPSSGWDSRRPAPFEPLRAQAWGQKAQAVVGCAPGSSGLSETLGMGWTKAEMEEFAAPVREAKERERKAELEGSKIWRWTDPWDEWFERSGGLEDGDGGGTGPDEDVDEEPDWEDSGWGWVVAEAGGNETEGEDGSVGFEVVE</sequence>
<dbReference type="Proteomes" id="UP000799750">
    <property type="component" value="Unassembled WGS sequence"/>
</dbReference>
<feature type="compositionally biased region" description="Basic and acidic residues" evidence="1">
    <location>
        <begin position="124"/>
        <end position="139"/>
    </location>
</feature>
<organism evidence="2 3">
    <name type="scientific">Lophium mytilinum</name>
    <dbReference type="NCBI Taxonomy" id="390894"/>
    <lineage>
        <taxon>Eukaryota</taxon>
        <taxon>Fungi</taxon>
        <taxon>Dikarya</taxon>
        <taxon>Ascomycota</taxon>
        <taxon>Pezizomycotina</taxon>
        <taxon>Dothideomycetes</taxon>
        <taxon>Pleosporomycetidae</taxon>
        <taxon>Mytilinidiales</taxon>
        <taxon>Mytilinidiaceae</taxon>
        <taxon>Lophium</taxon>
    </lineage>
</organism>
<dbReference type="EMBL" id="MU004182">
    <property type="protein sequence ID" value="KAF2501827.1"/>
    <property type="molecule type" value="Genomic_DNA"/>
</dbReference>
<feature type="region of interest" description="Disordered" evidence="1">
    <location>
        <begin position="262"/>
        <end position="290"/>
    </location>
</feature>
<gene>
    <name evidence="2" type="ORF">BU16DRAFT_210195</name>
</gene>
<dbReference type="AlphaFoldDB" id="A0A6A6REC7"/>
<evidence type="ECO:0000313" key="3">
    <source>
        <dbReference type="Proteomes" id="UP000799750"/>
    </source>
</evidence>
<keyword evidence="3" id="KW-1185">Reference proteome</keyword>
<feature type="compositionally biased region" description="Acidic residues" evidence="1">
    <location>
        <begin position="278"/>
        <end position="290"/>
    </location>
</feature>